<keyword evidence="2" id="KW-1185">Reference proteome</keyword>
<dbReference type="Gene3D" id="3.40.50.300">
    <property type="entry name" value="P-loop containing nucleotide triphosphate hydrolases"/>
    <property type="match status" value="1"/>
</dbReference>
<organism evidence="1 2">
    <name type="scientific">Caenorhabditis briggsae</name>
    <dbReference type="NCBI Taxonomy" id="6238"/>
    <lineage>
        <taxon>Eukaryota</taxon>
        <taxon>Metazoa</taxon>
        <taxon>Ecdysozoa</taxon>
        <taxon>Nematoda</taxon>
        <taxon>Chromadorea</taxon>
        <taxon>Rhabditida</taxon>
        <taxon>Rhabditina</taxon>
        <taxon>Rhabditomorpha</taxon>
        <taxon>Rhabditoidea</taxon>
        <taxon>Rhabditidae</taxon>
        <taxon>Peloderinae</taxon>
        <taxon>Caenorhabditis</taxon>
    </lineage>
</organism>
<dbReference type="Proteomes" id="UP000829354">
    <property type="component" value="Chromosome X"/>
</dbReference>
<dbReference type="InterPro" id="IPR027417">
    <property type="entry name" value="P-loop_NTPase"/>
</dbReference>
<evidence type="ECO:0000313" key="1">
    <source>
        <dbReference type="EMBL" id="UMM43930.1"/>
    </source>
</evidence>
<proteinExistence type="predicted"/>
<accession>A0AAE9JTV5</accession>
<dbReference type="EMBL" id="CP092625">
    <property type="protein sequence ID" value="UMM43930.1"/>
    <property type="molecule type" value="Genomic_DNA"/>
</dbReference>
<evidence type="ECO:0000313" key="2">
    <source>
        <dbReference type="Proteomes" id="UP000829354"/>
    </source>
</evidence>
<sequence>MLVLQSPFELEQRQIPILTVLFQDDLMRVARKADGYDTKCGEQGVQLSGDEATSTSNRRRWFNKLRDVDTIAVIYEGYVAKAGNHKKLMKDTDGMYYKLIRRQRNLMDENFEKNFLIENYFIY</sequence>
<reference evidence="1 2" key="1">
    <citation type="submission" date="2022-04" db="EMBL/GenBank/DDBJ databases">
        <title>Chromosome-level reference genomes for two strains of Caenorhabditis briggsae: an improved platform for comparative genomics.</title>
        <authorList>
            <person name="Stevens L."/>
            <person name="Andersen E."/>
        </authorList>
    </citation>
    <scope>NUCLEOTIDE SEQUENCE [LARGE SCALE GENOMIC DNA]</scope>
    <source>
        <strain evidence="1">VX34</strain>
        <tissue evidence="1">Whole-organism</tissue>
    </source>
</reference>
<dbReference type="SUPFAM" id="SSF52540">
    <property type="entry name" value="P-loop containing nucleoside triphosphate hydrolases"/>
    <property type="match status" value="1"/>
</dbReference>
<protein>
    <submittedName>
        <fullName evidence="1">Uncharacterized protein</fullName>
    </submittedName>
</protein>
<gene>
    <name evidence="1" type="ORF">L5515_019227</name>
</gene>
<name>A0AAE9JTV5_CAEBR</name>
<dbReference type="AlphaFoldDB" id="A0AAE9JTV5"/>